<reference evidence="1" key="2">
    <citation type="submission" date="2025-09" db="UniProtKB">
        <authorList>
            <consortium name="Ensembl"/>
        </authorList>
    </citation>
    <scope>IDENTIFICATION</scope>
</reference>
<dbReference type="Proteomes" id="UP000472277">
    <property type="component" value="Chromosome 34"/>
</dbReference>
<dbReference type="AlphaFoldDB" id="A0A674DU96"/>
<protein>
    <submittedName>
        <fullName evidence="1">Uncharacterized protein</fullName>
    </submittedName>
</protein>
<evidence type="ECO:0000313" key="2">
    <source>
        <dbReference type="Proteomes" id="UP000472277"/>
    </source>
</evidence>
<keyword evidence="2" id="KW-1185">Reference proteome</keyword>
<sequence>MPPDVRWTLSIPPVFSVEFLFKCNNAERISNQSLHSQGLIGVFDLQRWICSAAVGGFDLQRWICSAAVGGFDLQRWILVYLICSGGFDLQRLQRPSLLFTNNR</sequence>
<dbReference type="Ensembl" id="ENSSTUT00000106645.1">
    <property type="protein sequence ID" value="ENSSTUP00000099363.1"/>
    <property type="gene ID" value="ENSSTUG00000044556.1"/>
</dbReference>
<reference evidence="1" key="1">
    <citation type="submission" date="2025-08" db="UniProtKB">
        <authorList>
            <consortium name="Ensembl"/>
        </authorList>
    </citation>
    <scope>IDENTIFICATION</scope>
</reference>
<dbReference type="InParanoid" id="A0A674DU96"/>
<organism evidence="1 2">
    <name type="scientific">Salmo trutta</name>
    <name type="common">Brown trout</name>
    <dbReference type="NCBI Taxonomy" id="8032"/>
    <lineage>
        <taxon>Eukaryota</taxon>
        <taxon>Metazoa</taxon>
        <taxon>Chordata</taxon>
        <taxon>Craniata</taxon>
        <taxon>Vertebrata</taxon>
        <taxon>Euteleostomi</taxon>
        <taxon>Actinopterygii</taxon>
        <taxon>Neopterygii</taxon>
        <taxon>Teleostei</taxon>
        <taxon>Protacanthopterygii</taxon>
        <taxon>Salmoniformes</taxon>
        <taxon>Salmonidae</taxon>
        <taxon>Salmoninae</taxon>
        <taxon>Salmo</taxon>
    </lineage>
</organism>
<evidence type="ECO:0000313" key="1">
    <source>
        <dbReference type="Ensembl" id="ENSSTUP00000099363.1"/>
    </source>
</evidence>
<proteinExistence type="predicted"/>
<name>A0A674DU96_SALTR</name>
<accession>A0A674DU96</accession>